<dbReference type="GO" id="GO:0044732">
    <property type="term" value="C:mitotic spindle pole body"/>
    <property type="evidence" value="ECO:0007669"/>
    <property type="project" value="TreeGrafter"/>
</dbReference>
<feature type="domain" description="Ima1 N-terminal" evidence="6">
    <location>
        <begin position="14"/>
        <end position="142"/>
    </location>
</feature>
<dbReference type="STRING" id="1051891.A0A0C3M6V0"/>
<dbReference type="PANTHER" id="PTHR28538:SF1">
    <property type="entry name" value="INTEGRAL INNER NUCLEAR MEMBRANE PROTEIN IMA1"/>
    <property type="match status" value="1"/>
</dbReference>
<keyword evidence="4" id="KW-0472">Membrane</keyword>
<evidence type="ECO:0000313" key="8">
    <source>
        <dbReference type="Proteomes" id="UP000054248"/>
    </source>
</evidence>
<reference evidence="7 8" key="1">
    <citation type="submission" date="2014-04" db="EMBL/GenBank/DDBJ databases">
        <authorList>
            <consortium name="DOE Joint Genome Institute"/>
            <person name="Kuo A."/>
            <person name="Girlanda M."/>
            <person name="Perotto S."/>
            <person name="Kohler A."/>
            <person name="Nagy L.G."/>
            <person name="Floudas D."/>
            <person name="Copeland A."/>
            <person name="Barry K.W."/>
            <person name="Cichocki N."/>
            <person name="Veneault-Fourrey C."/>
            <person name="LaButti K."/>
            <person name="Lindquist E.A."/>
            <person name="Lipzen A."/>
            <person name="Lundell T."/>
            <person name="Morin E."/>
            <person name="Murat C."/>
            <person name="Sun H."/>
            <person name="Tunlid A."/>
            <person name="Henrissat B."/>
            <person name="Grigoriev I.V."/>
            <person name="Hibbett D.S."/>
            <person name="Martin F."/>
            <person name="Nordberg H.P."/>
            <person name="Cantor M.N."/>
            <person name="Hua S.X."/>
        </authorList>
    </citation>
    <scope>NUCLEOTIDE SEQUENCE [LARGE SCALE GENOMIC DNA]</scope>
    <source>
        <strain evidence="7 8">MUT 4182</strain>
    </source>
</reference>
<gene>
    <name evidence="7" type="ORF">M407DRAFT_21577</name>
</gene>
<evidence type="ECO:0000256" key="1">
    <source>
        <dbReference type="ARBA" id="ARBA00004473"/>
    </source>
</evidence>
<evidence type="ECO:0000256" key="5">
    <source>
        <dbReference type="ARBA" id="ARBA00023242"/>
    </source>
</evidence>
<organism evidence="7 8">
    <name type="scientific">Tulasnella calospora MUT 4182</name>
    <dbReference type="NCBI Taxonomy" id="1051891"/>
    <lineage>
        <taxon>Eukaryota</taxon>
        <taxon>Fungi</taxon>
        <taxon>Dikarya</taxon>
        <taxon>Basidiomycota</taxon>
        <taxon>Agaricomycotina</taxon>
        <taxon>Agaricomycetes</taxon>
        <taxon>Cantharellales</taxon>
        <taxon>Tulasnellaceae</taxon>
        <taxon>Tulasnella</taxon>
    </lineage>
</organism>
<keyword evidence="5" id="KW-0539">Nucleus</keyword>
<dbReference type="GO" id="GO:0034992">
    <property type="term" value="C:microtubule organizing center attachment site"/>
    <property type="evidence" value="ECO:0007669"/>
    <property type="project" value="TreeGrafter"/>
</dbReference>
<dbReference type="OrthoDB" id="5966927at2759"/>
<accession>A0A0C3M6V0</accession>
<dbReference type="PANTHER" id="PTHR28538">
    <property type="entry name" value="INTEGRAL INNER NUCLEAR MEMBRANE PROTEIN IMA1"/>
    <property type="match status" value="1"/>
</dbReference>
<evidence type="ECO:0000313" key="7">
    <source>
        <dbReference type="EMBL" id="KIO29352.1"/>
    </source>
</evidence>
<evidence type="ECO:0000256" key="2">
    <source>
        <dbReference type="ARBA" id="ARBA00022692"/>
    </source>
</evidence>
<dbReference type="EMBL" id="KN822984">
    <property type="protein sequence ID" value="KIO29352.1"/>
    <property type="molecule type" value="Genomic_DNA"/>
</dbReference>
<dbReference type="Pfam" id="PF09779">
    <property type="entry name" value="Ima1_N"/>
    <property type="match status" value="1"/>
</dbReference>
<dbReference type="GO" id="GO:0071765">
    <property type="term" value="P:nuclear inner membrane organization"/>
    <property type="evidence" value="ECO:0007669"/>
    <property type="project" value="InterPro"/>
</dbReference>
<keyword evidence="2" id="KW-0812">Transmembrane</keyword>
<dbReference type="Proteomes" id="UP000054248">
    <property type="component" value="Unassembled WGS sequence"/>
</dbReference>
<comment type="subcellular location">
    <subcellularLocation>
        <location evidence="1">Nucleus inner membrane</location>
        <topology evidence="1">Multi-pass membrane protein</topology>
    </subcellularLocation>
</comment>
<dbReference type="GO" id="GO:0034506">
    <property type="term" value="C:chromosome, centromeric core domain"/>
    <property type="evidence" value="ECO:0007669"/>
    <property type="project" value="TreeGrafter"/>
</dbReference>
<dbReference type="InterPro" id="IPR018617">
    <property type="entry name" value="Ima1_N"/>
</dbReference>
<name>A0A0C3M6V0_9AGAM</name>
<dbReference type="HOGENOM" id="CLU_036826_0_0_1"/>
<proteinExistence type="predicted"/>
<dbReference type="InterPro" id="IPR042321">
    <property type="entry name" value="Ima1"/>
</dbReference>
<evidence type="ECO:0000256" key="4">
    <source>
        <dbReference type="ARBA" id="ARBA00023136"/>
    </source>
</evidence>
<reference evidence="8" key="2">
    <citation type="submission" date="2015-01" db="EMBL/GenBank/DDBJ databases">
        <title>Evolutionary Origins and Diversification of the Mycorrhizal Mutualists.</title>
        <authorList>
            <consortium name="DOE Joint Genome Institute"/>
            <consortium name="Mycorrhizal Genomics Consortium"/>
            <person name="Kohler A."/>
            <person name="Kuo A."/>
            <person name="Nagy L.G."/>
            <person name="Floudas D."/>
            <person name="Copeland A."/>
            <person name="Barry K.W."/>
            <person name="Cichocki N."/>
            <person name="Veneault-Fourrey C."/>
            <person name="LaButti K."/>
            <person name="Lindquist E.A."/>
            <person name="Lipzen A."/>
            <person name="Lundell T."/>
            <person name="Morin E."/>
            <person name="Murat C."/>
            <person name="Riley R."/>
            <person name="Ohm R."/>
            <person name="Sun H."/>
            <person name="Tunlid A."/>
            <person name="Henrissat B."/>
            <person name="Grigoriev I.V."/>
            <person name="Hibbett D.S."/>
            <person name="Martin F."/>
        </authorList>
    </citation>
    <scope>NUCLEOTIDE SEQUENCE [LARGE SCALE GENOMIC DNA]</scope>
    <source>
        <strain evidence="8">MUT 4182</strain>
    </source>
</reference>
<keyword evidence="3" id="KW-1133">Transmembrane helix</keyword>
<keyword evidence="8" id="KW-1185">Reference proteome</keyword>
<protein>
    <recommendedName>
        <fullName evidence="6">Ima1 N-terminal domain-containing protein</fullName>
    </recommendedName>
</protein>
<sequence length="480" mass="53536">MQKLLRRSRSANPNCFFCNTDIKPPPSDPRNFQCPNCSCWNRYDARGVIISDEAAMHQEQMNMSSYALRASPSKNVIPAITPTNRFCQTCRTNQTLQMNLLANYLPPTSDPAYKQLLEQLPAYKESLNLRYPPLCPSCTPAVEEVLERKNQMARTSVLGGWLRQIKVECQRIARGGVETAGAVVVFDCGGKFVAKISGIWLAIRWDPTFAKIQKANLKGRQVRFVGRQSWESHQRQLWALRVIACCIYVWKGGNMNEVTAIAFLVLEISLLIVSVRSIDVTERIAPRIITSSSNRSQTPFSAPATAIPDTDPLAFLSLSSKPMPALRQLSQTIGVRASSLPAQTLSTPAYQNVQRSVSGSHQQPVFGQTSFMHSLLGPPSSSGATAVGGDDEMEWDPTYPRGRMIQQDNDEDDWIKPQRFFPREEPTGLEGLLESWNPLSEPGDQVKKTVLKGKAEALRHGESRFGKVWDWFGGGYDKGR</sequence>
<evidence type="ECO:0000259" key="6">
    <source>
        <dbReference type="Pfam" id="PF09779"/>
    </source>
</evidence>
<evidence type="ECO:0000256" key="3">
    <source>
        <dbReference type="ARBA" id="ARBA00022989"/>
    </source>
</evidence>
<dbReference type="GO" id="GO:0005637">
    <property type="term" value="C:nuclear inner membrane"/>
    <property type="evidence" value="ECO:0007669"/>
    <property type="project" value="UniProtKB-SubCell"/>
</dbReference>
<dbReference type="AlphaFoldDB" id="A0A0C3M6V0"/>